<feature type="chain" id="PRO_5003141503" evidence="1">
    <location>
        <begin position="20"/>
        <end position="129"/>
    </location>
</feature>
<dbReference type="HOGENOM" id="CLU_151328_0_0_7"/>
<dbReference type="RefSeq" id="WP_013325956.1">
    <property type="nucleotide sequence ID" value="NC_014506.1"/>
</dbReference>
<feature type="signal peptide" evidence="1">
    <location>
        <begin position="1"/>
        <end position="19"/>
    </location>
</feature>
<dbReference type="KEGG" id="sua:Saut_0151"/>
<organism evidence="2 3">
    <name type="scientific">Sulfurimonas autotrophica (strain ATCC BAA-671 / DSM 16294 / JCM 11897 / OK10)</name>
    <dbReference type="NCBI Taxonomy" id="563040"/>
    <lineage>
        <taxon>Bacteria</taxon>
        <taxon>Pseudomonadati</taxon>
        <taxon>Campylobacterota</taxon>
        <taxon>Epsilonproteobacteria</taxon>
        <taxon>Campylobacterales</taxon>
        <taxon>Sulfurimonadaceae</taxon>
        <taxon>Sulfurimonas</taxon>
    </lineage>
</organism>
<reference evidence="3" key="1">
    <citation type="journal article" date="2010" name="Stand. Genomic Sci.">
        <title>Complete genome sequence of Sulfurimonas autotrophica type strain (OK10).</title>
        <authorList>
            <person name="Sikorski J."/>
            <person name="Munk C."/>
            <person name="Lapidus A."/>
            <person name="Djao O."/>
            <person name="Lucas S."/>
            <person name="Glavina Del Rio T."/>
            <person name="Nolan M."/>
            <person name="Tice H."/>
            <person name="Han C."/>
            <person name="Cheng J."/>
            <person name="Tapia R."/>
            <person name="Goodwin L."/>
            <person name="Pitluck S."/>
            <person name="Liolios K."/>
            <person name="Ivanova N."/>
            <person name="Mavromatis K."/>
            <person name="Mikhailova N."/>
            <person name="Pati A."/>
            <person name="Sims D."/>
            <person name="Meincke L."/>
            <person name="Brettin T."/>
            <person name="Detter J."/>
            <person name="Chen A."/>
            <person name="Palaniappan K."/>
            <person name="Land M."/>
            <person name="Hauser L."/>
            <person name="Chang Y."/>
            <person name="Jeffries C."/>
            <person name="Rohde M."/>
            <person name="Lang E."/>
            <person name="Spring S."/>
            <person name="Goker M."/>
            <person name="Woyke T."/>
            <person name="Bristow J."/>
            <person name="Eisen J."/>
            <person name="Markowitz V."/>
            <person name="Hugenholtz P."/>
            <person name="Kyrpides N."/>
            <person name="Klenk H."/>
        </authorList>
    </citation>
    <scope>NUCLEOTIDE SEQUENCE [LARGE SCALE GENOMIC DNA]</scope>
    <source>
        <strain evidence="3">ATCC BAA-671 / DSM 16294 / JCM 11897 / OK10</strain>
    </source>
</reference>
<name>E0UT97_SULAO</name>
<dbReference type="EMBL" id="CP002205">
    <property type="protein sequence ID" value="ADN08200.1"/>
    <property type="molecule type" value="Genomic_DNA"/>
</dbReference>
<evidence type="ECO:0000313" key="2">
    <source>
        <dbReference type="EMBL" id="ADN08200.1"/>
    </source>
</evidence>
<accession>E0UT97</accession>
<evidence type="ECO:0000313" key="3">
    <source>
        <dbReference type="Proteomes" id="UP000007803"/>
    </source>
</evidence>
<dbReference type="eggNOG" id="ENOG50308R5">
    <property type="taxonomic scope" value="Bacteria"/>
</dbReference>
<dbReference type="STRING" id="563040.Saut_0151"/>
<evidence type="ECO:0000256" key="1">
    <source>
        <dbReference type="SAM" id="SignalP"/>
    </source>
</evidence>
<dbReference type="AlphaFoldDB" id="E0UT97"/>
<keyword evidence="3" id="KW-1185">Reference proteome</keyword>
<proteinExistence type="predicted"/>
<sequence>MKKSILFICGVIMSMQLHATDDTLSSEGSHFLGGTALGAGATAVVNQFDEYKQNRKIIGFGISAVYGVVDQTIQYIEDGNAGGQLLDLGAHLLGSALGAWVADEYILSPIVQESETEGKYLGLAMNYSF</sequence>
<dbReference type="Proteomes" id="UP000007803">
    <property type="component" value="Chromosome"/>
</dbReference>
<keyword evidence="1" id="KW-0732">Signal</keyword>
<gene>
    <name evidence="2" type="ordered locus">Saut_0151</name>
</gene>
<protein>
    <submittedName>
        <fullName evidence="2">Uncharacterized protein</fullName>
    </submittedName>
</protein>